<keyword evidence="2" id="KW-1185">Reference proteome</keyword>
<accession>A0A7M1AXD0</accession>
<proteinExistence type="predicted"/>
<organism evidence="1 2">
    <name type="scientific">Sulfurimonas marina</name>
    <dbReference type="NCBI Taxonomy" id="2590551"/>
    <lineage>
        <taxon>Bacteria</taxon>
        <taxon>Pseudomonadati</taxon>
        <taxon>Campylobacterota</taxon>
        <taxon>Epsilonproteobacteria</taxon>
        <taxon>Campylobacterales</taxon>
        <taxon>Sulfurimonadaceae</taxon>
        <taxon>Sulfurimonas</taxon>
    </lineage>
</organism>
<evidence type="ECO:0000313" key="1">
    <source>
        <dbReference type="EMBL" id="QOP42103.1"/>
    </source>
</evidence>
<reference evidence="1 2" key="1">
    <citation type="submission" date="2019-06" db="EMBL/GenBank/DDBJ databases">
        <title>Sulfurimonas gotlandica sp. nov., a chemoautotrophic and psychrotolerant epsilonproteobacterium isolated from a pelagic redoxcline, and an emended description of the genus Sulfurimonas.</title>
        <authorList>
            <person name="Wang S."/>
            <person name="Jiang L."/>
            <person name="Shao Z."/>
        </authorList>
    </citation>
    <scope>NUCLEOTIDE SEQUENCE [LARGE SCALE GENOMIC DNA]</scope>
    <source>
        <strain evidence="1 2">B2</strain>
    </source>
</reference>
<dbReference type="AlphaFoldDB" id="A0A7M1AXD0"/>
<gene>
    <name evidence="1" type="ORF">FJR03_10280</name>
</gene>
<evidence type="ECO:0000313" key="2">
    <source>
        <dbReference type="Proteomes" id="UP000593910"/>
    </source>
</evidence>
<dbReference type="EMBL" id="CP041165">
    <property type="protein sequence ID" value="QOP42103.1"/>
    <property type="molecule type" value="Genomic_DNA"/>
</dbReference>
<dbReference type="Proteomes" id="UP000593910">
    <property type="component" value="Chromosome"/>
</dbReference>
<sequence>MYVLVPMDSEDVQEASLVKVADAKVWAQILIEEGEVVEILHADEFDKFENLSEAVVLINDFENPMPFLEYNMMPLVAHTQRSIDDIVEAYLFRELHDMAV</sequence>
<dbReference type="RefSeq" id="WP_193113424.1">
    <property type="nucleotide sequence ID" value="NZ_CP041165.1"/>
</dbReference>
<dbReference type="KEGG" id="smax:FJR03_10280"/>
<name>A0A7M1AXD0_9BACT</name>
<protein>
    <submittedName>
        <fullName evidence="1">Uncharacterized protein</fullName>
    </submittedName>
</protein>